<comment type="caution">
    <text evidence="1">The sequence shown here is derived from an EMBL/GenBank/DDBJ whole genome shotgun (WGS) entry which is preliminary data.</text>
</comment>
<dbReference type="EMBL" id="JADEYS010000028">
    <property type="protein sequence ID" value="MBE9399480.1"/>
    <property type="molecule type" value="Genomic_DNA"/>
</dbReference>
<proteinExistence type="predicted"/>
<keyword evidence="2" id="KW-1185">Reference proteome</keyword>
<dbReference type="AlphaFoldDB" id="A0A8J7FXH8"/>
<protein>
    <recommendedName>
        <fullName evidence="3">DUF4259 domain-containing protein</fullName>
    </recommendedName>
</protein>
<dbReference type="RefSeq" id="WP_193955175.1">
    <property type="nucleotide sequence ID" value="NZ_JADEYS010000028.1"/>
</dbReference>
<evidence type="ECO:0008006" key="3">
    <source>
        <dbReference type="Google" id="ProtNLM"/>
    </source>
</evidence>
<evidence type="ECO:0000313" key="2">
    <source>
        <dbReference type="Proteomes" id="UP000640333"/>
    </source>
</evidence>
<evidence type="ECO:0000313" key="1">
    <source>
        <dbReference type="EMBL" id="MBE9399480.1"/>
    </source>
</evidence>
<gene>
    <name evidence="1" type="ORF">IOQ59_19640</name>
</gene>
<sequence>MGAWGAAIFSNDTASDVRSDYRDHIGDGLSSEEATSLLEQEYCPDRDDLEQYCPFWLGLAAAQFQVGRLTDRAKNAALEIIQDELDLKIWKESSEIKRRKTALNKLYDQLNGPQKKPVSIKKTYKATCEWPVGSLLSYQLISGKYIVFRVGAILSDKGGEYPEVEVLDWIGGELPREKDVRFSQILRHTISGGGTRLLVFRSSERELPIARLALIRYGNGDELKWSPPIVTHWKDLDTDLNNGYSLK</sequence>
<reference evidence="1" key="1">
    <citation type="submission" date="2020-10" db="EMBL/GenBank/DDBJ databases">
        <title>Bacterium isolated from coastal waters sediment.</title>
        <authorList>
            <person name="Chen R.-J."/>
            <person name="Lu D.-C."/>
            <person name="Zhu K.-L."/>
            <person name="Du Z.-J."/>
        </authorList>
    </citation>
    <scope>NUCLEOTIDE SEQUENCE</scope>
    <source>
        <strain evidence="1">N1Y112</strain>
    </source>
</reference>
<name>A0A8J7FXH8_9GAMM</name>
<accession>A0A8J7FXH8</accession>
<organism evidence="1 2">
    <name type="scientific">Pontibacterium sinense</name>
    <dbReference type="NCBI Taxonomy" id="2781979"/>
    <lineage>
        <taxon>Bacteria</taxon>
        <taxon>Pseudomonadati</taxon>
        <taxon>Pseudomonadota</taxon>
        <taxon>Gammaproteobacteria</taxon>
        <taxon>Oceanospirillales</taxon>
        <taxon>Oceanospirillaceae</taxon>
        <taxon>Pontibacterium</taxon>
    </lineage>
</organism>
<dbReference type="Proteomes" id="UP000640333">
    <property type="component" value="Unassembled WGS sequence"/>
</dbReference>